<feature type="non-terminal residue" evidence="2">
    <location>
        <position position="1"/>
    </location>
</feature>
<feature type="compositionally biased region" description="Basic and acidic residues" evidence="1">
    <location>
        <begin position="20"/>
        <end position="55"/>
    </location>
</feature>
<gene>
    <name evidence="2" type="ORF">KI387_038478</name>
</gene>
<accession>A0AA38C7S9</accession>
<evidence type="ECO:0000313" key="3">
    <source>
        <dbReference type="Proteomes" id="UP000824469"/>
    </source>
</evidence>
<name>A0AA38C7S9_TAXCH</name>
<dbReference type="EMBL" id="JAHRHJ020000011">
    <property type="protein sequence ID" value="KAH9294890.1"/>
    <property type="molecule type" value="Genomic_DNA"/>
</dbReference>
<evidence type="ECO:0000313" key="2">
    <source>
        <dbReference type="EMBL" id="KAH9294890.1"/>
    </source>
</evidence>
<sequence length="70" mass="7725">GIDKGKGSTTGIQHTMPQKEVSKEQKEIGIQVHEDISTKQKPLKEVEIAEEKELSKGTTPAQEVPKENVE</sequence>
<reference evidence="2 3" key="1">
    <citation type="journal article" date="2021" name="Nat. Plants">
        <title>The Taxus genome provides insights into paclitaxel biosynthesis.</title>
        <authorList>
            <person name="Xiong X."/>
            <person name="Gou J."/>
            <person name="Liao Q."/>
            <person name="Li Y."/>
            <person name="Zhou Q."/>
            <person name="Bi G."/>
            <person name="Li C."/>
            <person name="Du R."/>
            <person name="Wang X."/>
            <person name="Sun T."/>
            <person name="Guo L."/>
            <person name="Liang H."/>
            <person name="Lu P."/>
            <person name="Wu Y."/>
            <person name="Zhang Z."/>
            <person name="Ro D.K."/>
            <person name="Shang Y."/>
            <person name="Huang S."/>
            <person name="Yan J."/>
        </authorList>
    </citation>
    <scope>NUCLEOTIDE SEQUENCE [LARGE SCALE GENOMIC DNA]</scope>
    <source>
        <strain evidence="2">Ta-2019</strain>
    </source>
</reference>
<feature type="non-terminal residue" evidence="2">
    <location>
        <position position="70"/>
    </location>
</feature>
<dbReference type="AlphaFoldDB" id="A0AA38C7S9"/>
<feature type="compositionally biased region" description="Polar residues" evidence="1">
    <location>
        <begin position="7"/>
        <end position="16"/>
    </location>
</feature>
<protein>
    <submittedName>
        <fullName evidence="2">Uncharacterized protein</fullName>
    </submittedName>
</protein>
<organism evidence="2 3">
    <name type="scientific">Taxus chinensis</name>
    <name type="common">Chinese yew</name>
    <name type="synonym">Taxus wallichiana var. chinensis</name>
    <dbReference type="NCBI Taxonomy" id="29808"/>
    <lineage>
        <taxon>Eukaryota</taxon>
        <taxon>Viridiplantae</taxon>
        <taxon>Streptophyta</taxon>
        <taxon>Embryophyta</taxon>
        <taxon>Tracheophyta</taxon>
        <taxon>Spermatophyta</taxon>
        <taxon>Pinopsida</taxon>
        <taxon>Pinidae</taxon>
        <taxon>Conifers II</taxon>
        <taxon>Cupressales</taxon>
        <taxon>Taxaceae</taxon>
        <taxon>Taxus</taxon>
    </lineage>
</organism>
<keyword evidence="3" id="KW-1185">Reference proteome</keyword>
<comment type="caution">
    <text evidence="2">The sequence shown here is derived from an EMBL/GenBank/DDBJ whole genome shotgun (WGS) entry which is preliminary data.</text>
</comment>
<evidence type="ECO:0000256" key="1">
    <source>
        <dbReference type="SAM" id="MobiDB-lite"/>
    </source>
</evidence>
<feature type="region of interest" description="Disordered" evidence="1">
    <location>
        <begin position="1"/>
        <end position="70"/>
    </location>
</feature>
<dbReference type="Proteomes" id="UP000824469">
    <property type="component" value="Unassembled WGS sequence"/>
</dbReference>
<proteinExistence type="predicted"/>